<proteinExistence type="predicted"/>
<organism evidence="1 2">
    <name type="scientific">Kibdelosporangium lantanae</name>
    <dbReference type="NCBI Taxonomy" id="1497396"/>
    <lineage>
        <taxon>Bacteria</taxon>
        <taxon>Bacillati</taxon>
        <taxon>Actinomycetota</taxon>
        <taxon>Actinomycetes</taxon>
        <taxon>Pseudonocardiales</taxon>
        <taxon>Pseudonocardiaceae</taxon>
        <taxon>Kibdelosporangium</taxon>
    </lineage>
</organism>
<sequence length="205" mass="20599">MTFAGLGTVTLQVLVASPGSLRAQFDNVGISPDNAMSTANFDNVGFSYSANALFAAGVKPGGQITVDGLTHTWPTTNTGEPDNVIANGQTVEVNGGTRLALLGSAANGTASGTLTIAYADGSTEQAPVGFSDWTLGGGSQTPAFGNRVAAASAYRNSTSGTSQGITTYVFATQPIQLATGKQVRSVTLPTAVTGGSFHVFAVTTG</sequence>
<dbReference type="Proteomes" id="UP001597045">
    <property type="component" value="Unassembled WGS sequence"/>
</dbReference>
<keyword evidence="2" id="KW-1185">Reference proteome</keyword>
<comment type="caution">
    <text evidence="1">The sequence shown here is derived from an EMBL/GenBank/DDBJ whole genome shotgun (WGS) entry which is preliminary data.</text>
</comment>
<reference evidence="2" key="1">
    <citation type="journal article" date="2019" name="Int. J. Syst. Evol. Microbiol.">
        <title>The Global Catalogue of Microorganisms (GCM) 10K type strain sequencing project: providing services to taxonomists for standard genome sequencing and annotation.</title>
        <authorList>
            <consortium name="The Broad Institute Genomics Platform"/>
            <consortium name="The Broad Institute Genome Sequencing Center for Infectious Disease"/>
            <person name="Wu L."/>
            <person name="Ma J."/>
        </authorList>
    </citation>
    <scope>NUCLEOTIDE SEQUENCE [LARGE SCALE GENOMIC DNA]</scope>
    <source>
        <strain evidence="2">JCM 31486</strain>
    </source>
</reference>
<evidence type="ECO:0008006" key="3">
    <source>
        <dbReference type="Google" id="ProtNLM"/>
    </source>
</evidence>
<protein>
    <recommendedName>
        <fullName evidence="3">WxL domain-containing protein</fullName>
    </recommendedName>
</protein>
<evidence type="ECO:0000313" key="1">
    <source>
        <dbReference type="EMBL" id="MFD1045160.1"/>
    </source>
</evidence>
<dbReference type="EMBL" id="JBHTIS010000222">
    <property type="protein sequence ID" value="MFD1045160.1"/>
    <property type="molecule type" value="Genomic_DNA"/>
</dbReference>
<gene>
    <name evidence="1" type="ORF">ACFQ1S_05915</name>
</gene>
<accession>A0ABW3M862</accession>
<evidence type="ECO:0000313" key="2">
    <source>
        <dbReference type="Proteomes" id="UP001597045"/>
    </source>
</evidence>
<name>A0ABW3M862_9PSEU</name>